<feature type="compositionally biased region" description="Pro residues" evidence="1">
    <location>
        <begin position="790"/>
        <end position="801"/>
    </location>
</feature>
<proteinExistence type="predicted"/>
<dbReference type="AlphaFoldDB" id="A0AAV1IGC8"/>
<feature type="compositionally biased region" description="Low complexity" evidence="1">
    <location>
        <begin position="856"/>
        <end position="870"/>
    </location>
</feature>
<feature type="compositionally biased region" description="Pro residues" evidence="1">
    <location>
        <begin position="961"/>
        <end position="971"/>
    </location>
</feature>
<dbReference type="Proteomes" id="UP001314263">
    <property type="component" value="Unassembled WGS sequence"/>
</dbReference>
<protein>
    <submittedName>
        <fullName evidence="2">Uncharacterized protein</fullName>
    </submittedName>
</protein>
<organism evidence="2 3">
    <name type="scientific">Coccomyxa viridis</name>
    <dbReference type="NCBI Taxonomy" id="1274662"/>
    <lineage>
        <taxon>Eukaryota</taxon>
        <taxon>Viridiplantae</taxon>
        <taxon>Chlorophyta</taxon>
        <taxon>core chlorophytes</taxon>
        <taxon>Trebouxiophyceae</taxon>
        <taxon>Trebouxiophyceae incertae sedis</taxon>
        <taxon>Coccomyxaceae</taxon>
        <taxon>Coccomyxa</taxon>
    </lineage>
</organism>
<feature type="region of interest" description="Disordered" evidence="1">
    <location>
        <begin position="587"/>
        <end position="1001"/>
    </location>
</feature>
<feature type="compositionally biased region" description="Polar residues" evidence="1">
    <location>
        <begin position="320"/>
        <end position="343"/>
    </location>
</feature>
<feature type="compositionally biased region" description="Pro residues" evidence="1">
    <location>
        <begin position="882"/>
        <end position="893"/>
    </location>
</feature>
<evidence type="ECO:0000313" key="3">
    <source>
        <dbReference type="Proteomes" id="UP001314263"/>
    </source>
</evidence>
<feature type="region of interest" description="Disordered" evidence="1">
    <location>
        <begin position="304"/>
        <end position="385"/>
    </location>
</feature>
<feature type="region of interest" description="Disordered" evidence="1">
    <location>
        <begin position="497"/>
        <end position="555"/>
    </location>
</feature>
<feature type="compositionally biased region" description="Low complexity" evidence="1">
    <location>
        <begin position="895"/>
        <end position="911"/>
    </location>
</feature>
<feature type="compositionally biased region" description="Low complexity" evidence="1">
    <location>
        <begin position="373"/>
        <end position="385"/>
    </location>
</feature>
<feature type="compositionally biased region" description="Pro residues" evidence="1">
    <location>
        <begin position="606"/>
        <end position="617"/>
    </location>
</feature>
<dbReference type="EMBL" id="CAUYUE010000014">
    <property type="protein sequence ID" value="CAK0786368.1"/>
    <property type="molecule type" value="Genomic_DNA"/>
</dbReference>
<evidence type="ECO:0000256" key="1">
    <source>
        <dbReference type="SAM" id="MobiDB-lite"/>
    </source>
</evidence>
<feature type="compositionally biased region" description="Low complexity" evidence="1">
    <location>
        <begin position="348"/>
        <end position="365"/>
    </location>
</feature>
<keyword evidence="3" id="KW-1185">Reference proteome</keyword>
<gene>
    <name evidence="2" type="ORF">CVIRNUC_009581</name>
</gene>
<dbReference type="PRINTS" id="PR01217">
    <property type="entry name" value="PRICHEXTENSN"/>
</dbReference>
<feature type="compositionally biased region" description="Low complexity" evidence="1">
    <location>
        <begin position="304"/>
        <end position="319"/>
    </location>
</feature>
<comment type="caution">
    <text evidence="2">The sequence shown here is derived from an EMBL/GenBank/DDBJ whole genome shotgun (WGS) entry which is preliminary data.</text>
</comment>
<feature type="compositionally biased region" description="Pro residues" evidence="1">
    <location>
        <begin position="698"/>
        <end position="709"/>
    </location>
</feature>
<feature type="compositionally biased region" description="Low complexity" evidence="1">
    <location>
        <begin position="526"/>
        <end position="541"/>
    </location>
</feature>
<sequence>MFLRRYEEMPAHQAHVIGSRGIKAAKGICDPQREPCKENLSSRGKKVATREPRRSPCAMRRARSPMVRQRPLLFSSIALLLVLAACSPHSSLAVAEEHHATPQQVASELQSAERLLAPAPAPTITIGEAAPAAAPEAEAPAVSLETAAPANPSAPKLPGLKGVSFLGLPPLPAVPLPYKDNSAPAPMIAESGALAPAPSKDDFVTGKGLVSSVANTYIQGSALPPAAKSFAEAAVSGAPLPSASQILASFTQAIPAEAPAPAAAIKVAGPSGKALVSLPFPTADTIFSALEKLGRRRLLAEEAPAPAPAAGSFPALPGPTNLQVDGNQANPNDDTSFAESQWYKTADAEPQAAPQQPAAQLQAQPLPQPEAQPQPAAQLQAQPAQPQNMQLEALPGGAPAPVALLPVQPPQPGPLAPAFAPIGGPGLAPAPKLFGPIPSEVKVFTERLANFLGAEARQQLPKRVEVNAAGRRRLAQDNAAARVDEPVTAEPLAAQAPVTAPGGEEGPRFQALPEPAPLPPLPRPTQPEAAMSPAGAPAGSATVLQARPSSHAKPTYFGTFSRRLQQLPTPESFEPAVPEKTQAFAAQAPTSAPGGEEGPRFQALPEPAPLPPLPRPTQPMSDAPAPAPMAGASAEYQARPSTHAKPTYFGTVTRRLQQLPTPESFEPAVPEETQAFAAQAPTSAPGGEEGPRFQALPEPAPLPPLPRPTQPMSDAPAPAPMAEATADYQARPSSHAKPTYFGTFSRRLQQLPTPESFEPAAPEETQAFAAQAPTSAPGGEEGPRFQALPEPAPLPPLPRPTQPMSDAPAPAPMAEATADYQARPSSHAKPTYFGTFSRRLQQLPTPESFEPAVPEETQAFAAQAPMAAPGGEEGPRFQALPEPAPLPALPRPTQPEAAMAPASAPAGSATSLQAVQGKKGKQHVNPPAKLTNTPTAGRRLQATDAPAPAPEQGPAARRDMPPLPPMMPQGPQPGAMPAQGGPQSSHVGVFQSDDPNANDAPAVQIPKEYQSGVIDAIKQAIPSYISNALGAGR</sequence>
<reference evidence="2 3" key="1">
    <citation type="submission" date="2023-10" db="EMBL/GenBank/DDBJ databases">
        <authorList>
            <person name="Maclean D."/>
            <person name="Macfadyen A."/>
        </authorList>
    </citation>
    <scope>NUCLEOTIDE SEQUENCE [LARGE SCALE GENOMIC DNA]</scope>
</reference>
<feature type="compositionally biased region" description="Pro residues" evidence="1">
    <location>
        <begin position="514"/>
        <end position="525"/>
    </location>
</feature>
<feature type="compositionally biased region" description="Low complexity" evidence="1">
    <location>
        <begin position="618"/>
        <end position="634"/>
    </location>
</feature>
<accession>A0AAV1IGC8</accession>
<name>A0AAV1IGC8_9CHLO</name>
<evidence type="ECO:0000313" key="2">
    <source>
        <dbReference type="EMBL" id="CAK0786368.1"/>
    </source>
</evidence>
<feature type="compositionally biased region" description="Low complexity" evidence="1">
    <location>
        <begin position="972"/>
        <end position="983"/>
    </location>
</feature>